<evidence type="ECO:0000313" key="3">
    <source>
        <dbReference type="EMBL" id="AAZ26471.1"/>
    </source>
</evidence>
<reference evidence="3" key="1">
    <citation type="journal article" date="2005" name="Proc. Natl. Acad. Sci. U.S.A.">
        <title>The psychrophilic lifestyle as revealed by the genome sequence of Colwellia psychrerythraea 34H through genomic and proteomic analyses.</title>
        <authorList>
            <person name="Methe B.A."/>
            <person name="Nelson K.E."/>
            <person name="Deming J.W."/>
            <person name="Momen B."/>
            <person name="Melamud E."/>
            <person name="Zhang X."/>
            <person name="Moult J."/>
            <person name="Madupu R."/>
            <person name="Nelson W.C."/>
            <person name="Dodson R.J."/>
            <person name="Brinkac L.M."/>
            <person name="Daugherty S.C."/>
            <person name="Durkin A.S."/>
            <person name="DeBoy R.T."/>
            <person name="Kolonay J.F."/>
            <person name="Sullivan S.A."/>
            <person name="Zhou L."/>
            <person name="Davidsen T.M."/>
            <person name="Wu M."/>
            <person name="Huston A.L."/>
            <person name="Lewis M."/>
            <person name="Weaver B."/>
            <person name="Weidman J.F."/>
            <person name="Khouri H."/>
            <person name="Utterback T.R."/>
            <person name="Feldblyum T.V."/>
            <person name="Fraser C.M."/>
        </authorList>
    </citation>
    <scope>NUCLEOTIDE SEQUENCE [LARGE SCALE GENOMIC DNA]</scope>
    <source>
        <strain evidence="3">34H</strain>
    </source>
</reference>
<dbReference type="InterPro" id="IPR013424">
    <property type="entry name" value="Ice-binding_C"/>
</dbReference>
<accession>Q484J4</accession>
<dbReference type="Pfam" id="PF07589">
    <property type="entry name" value="PEP-CTERM"/>
    <property type="match status" value="1"/>
</dbReference>
<evidence type="ECO:0000256" key="1">
    <source>
        <dbReference type="SAM" id="SignalP"/>
    </source>
</evidence>
<dbReference type="AlphaFoldDB" id="Q484J4"/>
<keyword evidence="1" id="KW-0732">Signal</keyword>
<dbReference type="HOGENOM" id="CLU_1233304_0_0_6"/>
<gene>
    <name evidence="3" type="ordered locus">CPS_1790</name>
</gene>
<protein>
    <recommendedName>
        <fullName evidence="2">Ice-binding protein C-terminal domain-containing protein</fullName>
    </recommendedName>
</protein>
<dbReference type="RefSeq" id="WP_011042615.1">
    <property type="nucleotide sequence ID" value="NC_003910.7"/>
</dbReference>
<sequence length="224" mass="25221">MFKKTLTAIGFLILSFTASAGLIDTTNDSFIDQTTGLEWMDFGVNNKDTYDYVASQLDTRDEYEGWRLATKDDVYSLYSNTFLTLTADYISHLDSYGRSTVGDGKNKSVSVLDNLFEKMGYNQVDNQGNAFEIKYATGLFQGDDGLSLFKTYDLVGSFRKSRSHDQVDFYDHMSFDYLSNNTSLVYSTMLVKNKSLATVPEPSTLTIFALGMFGLAARKFKKKN</sequence>
<dbReference type="NCBIfam" id="TIGR02595">
    <property type="entry name" value="PEP_CTERM"/>
    <property type="match status" value="1"/>
</dbReference>
<dbReference type="Proteomes" id="UP000000547">
    <property type="component" value="Chromosome"/>
</dbReference>
<dbReference type="KEGG" id="cps:CPS_1790"/>
<feature type="chain" id="PRO_5004234349" description="Ice-binding protein C-terminal domain-containing protein" evidence="1">
    <location>
        <begin position="21"/>
        <end position="224"/>
    </location>
</feature>
<feature type="domain" description="Ice-binding protein C-terminal" evidence="2">
    <location>
        <begin position="198"/>
        <end position="219"/>
    </location>
</feature>
<dbReference type="EMBL" id="CP000083">
    <property type="protein sequence ID" value="AAZ26471.1"/>
    <property type="molecule type" value="Genomic_DNA"/>
</dbReference>
<name>Q484J4_COLP3</name>
<feature type="signal peptide" evidence="1">
    <location>
        <begin position="1"/>
        <end position="20"/>
    </location>
</feature>
<organism evidence="3 4">
    <name type="scientific">Colwellia psychrerythraea (strain 34H / ATCC BAA-681)</name>
    <name type="common">Vibrio psychroerythus</name>
    <dbReference type="NCBI Taxonomy" id="167879"/>
    <lineage>
        <taxon>Bacteria</taxon>
        <taxon>Pseudomonadati</taxon>
        <taxon>Pseudomonadota</taxon>
        <taxon>Gammaproteobacteria</taxon>
        <taxon>Alteromonadales</taxon>
        <taxon>Colwelliaceae</taxon>
        <taxon>Colwellia</taxon>
    </lineage>
</organism>
<dbReference type="STRING" id="167879.CPS_1790"/>
<proteinExistence type="predicted"/>
<evidence type="ECO:0000259" key="2">
    <source>
        <dbReference type="Pfam" id="PF07589"/>
    </source>
</evidence>
<evidence type="ECO:0000313" key="4">
    <source>
        <dbReference type="Proteomes" id="UP000000547"/>
    </source>
</evidence>